<evidence type="ECO:0000313" key="2">
    <source>
        <dbReference type="EMBL" id="GAA5181553.1"/>
    </source>
</evidence>
<comment type="caution">
    <text evidence="2">The sequence shown here is derived from an EMBL/GenBank/DDBJ whole genome shotgun (WGS) entry which is preliminary data.</text>
</comment>
<dbReference type="Proteomes" id="UP001501570">
    <property type="component" value="Unassembled WGS sequence"/>
</dbReference>
<sequence>MPTVWRHAALPEVRRAPGSGSPARRRGVMPTAASRIPARQAGASRPAEDHRARRPAWSCAIDAAPWPCPLAREALAGAYRHDPDRLVPHLATLIKLAASDLWPADPVLLYERFIAWALPVSLFCRLCGKPSHDAIPGIPPRFIPCEVAKRLHTPGRGPSGRAG</sequence>
<protein>
    <recommendedName>
        <fullName evidence="4">TniQ protein</fullName>
    </recommendedName>
</protein>
<name>A0ABP9RMQ3_9ACTN</name>
<evidence type="ECO:0000256" key="1">
    <source>
        <dbReference type="SAM" id="MobiDB-lite"/>
    </source>
</evidence>
<evidence type="ECO:0008006" key="4">
    <source>
        <dbReference type="Google" id="ProtNLM"/>
    </source>
</evidence>
<reference evidence="3" key="1">
    <citation type="journal article" date="2019" name="Int. J. Syst. Evol. Microbiol.">
        <title>The Global Catalogue of Microorganisms (GCM) 10K type strain sequencing project: providing services to taxonomists for standard genome sequencing and annotation.</title>
        <authorList>
            <consortium name="The Broad Institute Genomics Platform"/>
            <consortium name="The Broad Institute Genome Sequencing Center for Infectious Disease"/>
            <person name="Wu L."/>
            <person name="Ma J."/>
        </authorList>
    </citation>
    <scope>NUCLEOTIDE SEQUENCE [LARGE SCALE GENOMIC DNA]</scope>
    <source>
        <strain evidence="3">JCM 18304</strain>
    </source>
</reference>
<accession>A0ABP9RMQ3</accession>
<evidence type="ECO:0000313" key="3">
    <source>
        <dbReference type="Proteomes" id="UP001501570"/>
    </source>
</evidence>
<keyword evidence="3" id="KW-1185">Reference proteome</keyword>
<organism evidence="2 3">
    <name type="scientific">Rugosimonospora acidiphila</name>
    <dbReference type="NCBI Taxonomy" id="556531"/>
    <lineage>
        <taxon>Bacteria</taxon>
        <taxon>Bacillati</taxon>
        <taxon>Actinomycetota</taxon>
        <taxon>Actinomycetes</taxon>
        <taxon>Micromonosporales</taxon>
        <taxon>Micromonosporaceae</taxon>
        <taxon>Rugosimonospora</taxon>
    </lineage>
</organism>
<dbReference type="EMBL" id="BAABJQ010000004">
    <property type="protein sequence ID" value="GAA5181553.1"/>
    <property type="molecule type" value="Genomic_DNA"/>
</dbReference>
<feature type="region of interest" description="Disordered" evidence="1">
    <location>
        <begin position="12"/>
        <end position="49"/>
    </location>
</feature>
<proteinExistence type="predicted"/>
<gene>
    <name evidence="2" type="ORF">GCM10023322_16490</name>
</gene>